<accession>A0ABV3PAQ8</accession>
<sequence length="122" mass="12581">MSRTAPTPQGPRRAVVVAVGGVTALGLAVAVALPIVVDGRRSSAAQDLHADLQRVATAQAAWKDEHGTYSTSLHDLAVPTARTDVAIVSAGADAFCAGAYDESTRTALFYSSDDSWSTHPCG</sequence>
<dbReference type="Proteomes" id="UP001555826">
    <property type="component" value="Unassembled WGS sequence"/>
</dbReference>
<dbReference type="SUPFAM" id="SSF54523">
    <property type="entry name" value="Pili subunits"/>
    <property type="match status" value="1"/>
</dbReference>
<organism evidence="1 2">
    <name type="scientific">Kineococcus endophyticus</name>
    <dbReference type="NCBI Taxonomy" id="1181883"/>
    <lineage>
        <taxon>Bacteria</taxon>
        <taxon>Bacillati</taxon>
        <taxon>Actinomycetota</taxon>
        <taxon>Actinomycetes</taxon>
        <taxon>Kineosporiales</taxon>
        <taxon>Kineosporiaceae</taxon>
        <taxon>Kineococcus</taxon>
    </lineage>
</organism>
<dbReference type="EMBL" id="JBFNQN010000013">
    <property type="protein sequence ID" value="MEW9266686.1"/>
    <property type="molecule type" value="Genomic_DNA"/>
</dbReference>
<protein>
    <submittedName>
        <fullName evidence="1">Uncharacterized protein</fullName>
    </submittedName>
</protein>
<evidence type="ECO:0000313" key="1">
    <source>
        <dbReference type="EMBL" id="MEW9266686.1"/>
    </source>
</evidence>
<reference evidence="1 2" key="1">
    <citation type="submission" date="2024-07" db="EMBL/GenBank/DDBJ databases">
        <authorList>
            <person name="Thanompreechachai J."/>
            <person name="Duangmal K."/>
        </authorList>
    </citation>
    <scope>NUCLEOTIDE SEQUENCE [LARGE SCALE GENOMIC DNA]</scope>
    <source>
        <strain evidence="1 2">KCTC 19886</strain>
    </source>
</reference>
<dbReference type="RefSeq" id="WP_367639828.1">
    <property type="nucleotide sequence ID" value="NZ_JBFNQN010000013.1"/>
</dbReference>
<keyword evidence="2" id="KW-1185">Reference proteome</keyword>
<gene>
    <name evidence="1" type="ORF">AB1207_18200</name>
</gene>
<name>A0ABV3PAQ8_9ACTN</name>
<proteinExistence type="predicted"/>
<comment type="caution">
    <text evidence="1">The sequence shown here is derived from an EMBL/GenBank/DDBJ whole genome shotgun (WGS) entry which is preliminary data.</text>
</comment>
<evidence type="ECO:0000313" key="2">
    <source>
        <dbReference type="Proteomes" id="UP001555826"/>
    </source>
</evidence>
<dbReference type="InterPro" id="IPR045584">
    <property type="entry name" value="Pilin-like"/>
</dbReference>